<accession>A0A2K9LLI6</accession>
<dbReference type="InterPro" id="IPR029035">
    <property type="entry name" value="DHS-like_NAD/FAD-binding_dom"/>
</dbReference>
<dbReference type="SUPFAM" id="SSF52467">
    <property type="entry name" value="DHS-like NAD/FAD-binding domain"/>
    <property type="match status" value="1"/>
</dbReference>
<evidence type="ECO:0000313" key="1">
    <source>
        <dbReference type="EMBL" id="AUM13041.1"/>
    </source>
</evidence>
<dbReference type="Pfam" id="PF13289">
    <property type="entry name" value="SIR2_2"/>
    <property type="match status" value="1"/>
</dbReference>
<name>A0A2K9LLI6_9GAMM</name>
<evidence type="ECO:0000313" key="2">
    <source>
        <dbReference type="Proteomes" id="UP000235116"/>
    </source>
</evidence>
<sequence length="337" mass="37741">MALMSIEKQAQDYYARAPLIVLGSGASAAYGMSGMGKLANYLIEHTDVSDLPEKDQSNWVSFCEALNSGVGLETALHQVQVSEALTGKIINHTWTLINREDLEIFKRSLEGNDRYSLGILLSHMFRSSISTINIITTNYDRLAEYACDKENIHHYTGFTHGYFRQLSQPSEVKVSRKANIWKVHGSLDWFESPLKDVIGLSHLEEIPAGYLPQIVTPGTQKYQRTHLEPYRSIINNADLAITNAASYLCVGYGFNDEHIQPKLMRKCARQGAPITIVTYALSEATKKHVINGGVNNYLAIERGAHDDQSVIYSSLEKEPVVVEKNLWSLQGYLTLIM</sequence>
<gene>
    <name evidence="1" type="ORF">Kalk_11675</name>
</gene>
<dbReference type="EMBL" id="CP022684">
    <property type="protein sequence ID" value="AUM13041.1"/>
    <property type="molecule type" value="Genomic_DNA"/>
</dbReference>
<organism evidence="1 2">
    <name type="scientific">Ketobacter alkanivorans</name>
    <dbReference type="NCBI Taxonomy" id="1917421"/>
    <lineage>
        <taxon>Bacteria</taxon>
        <taxon>Pseudomonadati</taxon>
        <taxon>Pseudomonadota</taxon>
        <taxon>Gammaproteobacteria</taxon>
        <taxon>Pseudomonadales</taxon>
        <taxon>Ketobacteraceae</taxon>
        <taxon>Ketobacter</taxon>
    </lineage>
</organism>
<dbReference type="Proteomes" id="UP000235116">
    <property type="component" value="Chromosome"/>
</dbReference>
<dbReference type="AlphaFoldDB" id="A0A2K9LLI6"/>
<dbReference type="OrthoDB" id="9812283at2"/>
<proteinExistence type="predicted"/>
<dbReference type="KEGG" id="kak:Kalk_11675"/>
<protein>
    <submittedName>
        <fullName evidence="1">SIR2 family protein</fullName>
    </submittedName>
</protein>
<reference evidence="2" key="1">
    <citation type="submission" date="2017-08" db="EMBL/GenBank/DDBJ databases">
        <title>Direct submision.</title>
        <authorList>
            <person name="Kim S.-J."/>
            <person name="Rhee S.-K."/>
        </authorList>
    </citation>
    <scope>NUCLEOTIDE SEQUENCE [LARGE SCALE GENOMIC DNA]</scope>
    <source>
        <strain evidence="2">GI5</strain>
    </source>
</reference>
<keyword evidence="2" id="KW-1185">Reference proteome</keyword>